<evidence type="ECO:0000313" key="1">
    <source>
        <dbReference type="EMBL" id="TDA39188.1"/>
    </source>
</evidence>
<name>A0A523BE27_9CREN</name>
<protein>
    <submittedName>
        <fullName evidence="1">Uncharacterized protein</fullName>
    </submittedName>
</protein>
<proteinExistence type="predicted"/>
<organism evidence="1 2">
    <name type="scientific">Thermoproteota archaeon</name>
    <dbReference type="NCBI Taxonomy" id="2056631"/>
    <lineage>
        <taxon>Archaea</taxon>
        <taxon>Thermoproteota</taxon>
    </lineage>
</organism>
<evidence type="ECO:0000313" key="2">
    <source>
        <dbReference type="Proteomes" id="UP000315399"/>
    </source>
</evidence>
<dbReference type="Proteomes" id="UP000315399">
    <property type="component" value="Unassembled WGS sequence"/>
</dbReference>
<accession>A0A523BE27</accession>
<comment type="caution">
    <text evidence="1">The sequence shown here is derived from an EMBL/GenBank/DDBJ whole genome shotgun (WGS) entry which is preliminary data.</text>
</comment>
<dbReference type="AlphaFoldDB" id="A0A523BE27"/>
<sequence>MVEGKASIEIERGVIEFVKEEAKRLGIKRPAVLILDCGCMMNDQAVELDIKEDRPYEEYELYTEVSGVKFYVKSKIRRAVEGGKIGLKTYGAGRFKRLEFYPRLCQR</sequence>
<reference evidence="1 2" key="1">
    <citation type="journal article" date="2019" name="Nat. Microbiol.">
        <title>Expanding anaerobic alkane metabolism in the domain of Archaea.</title>
        <authorList>
            <person name="Wang Y."/>
            <person name="Wegener G."/>
            <person name="Hou J."/>
            <person name="Wang F."/>
            <person name="Xiao X."/>
        </authorList>
    </citation>
    <scope>NUCLEOTIDE SEQUENCE [LARGE SCALE GENOMIC DNA]</scope>
    <source>
        <strain evidence="1">WYZ-LMO10</strain>
    </source>
</reference>
<dbReference type="EMBL" id="QNVH01000019">
    <property type="protein sequence ID" value="TDA39188.1"/>
    <property type="molecule type" value="Genomic_DNA"/>
</dbReference>
<gene>
    <name evidence="1" type="ORF">DSO08_02810</name>
</gene>